<evidence type="ECO:0000259" key="2">
    <source>
        <dbReference type="PROSITE" id="PS50213"/>
    </source>
</evidence>
<dbReference type="InterPro" id="IPR036378">
    <property type="entry name" value="FAS1_dom_sf"/>
</dbReference>
<dbReference type="Gene3D" id="2.30.180.10">
    <property type="entry name" value="FAS1 domain"/>
    <property type="match status" value="1"/>
</dbReference>
<dbReference type="FunFam" id="2.30.180.10:FF:000046">
    <property type="entry name" value="Fasciclin-like arabinogalactan family protein"/>
    <property type="match status" value="1"/>
</dbReference>
<gene>
    <name evidence="3" type="ORF">R1sor_002658</name>
</gene>
<dbReference type="PANTHER" id="PTHR33985:SF29">
    <property type="entry name" value="FAS1 DOMAIN-CONTAINING PROTEIN"/>
    <property type="match status" value="1"/>
</dbReference>
<keyword evidence="4" id="KW-1185">Reference proteome</keyword>
<feature type="compositionally biased region" description="Low complexity" evidence="1">
    <location>
        <begin position="273"/>
        <end position="303"/>
    </location>
</feature>
<accession>A0ABD3H131</accession>
<dbReference type="EMBL" id="JBJQOH010000006">
    <property type="protein sequence ID" value="KAL3684636.1"/>
    <property type="molecule type" value="Genomic_DNA"/>
</dbReference>
<dbReference type="Proteomes" id="UP001633002">
    <property type="component" value="Unassembled WGS sequence"/>
</dbReference>
<sequence length="325" mass="34101">MDKDTRRLPEHQPRAVPEDVQTLPGLNRIHLDRPINGRHNSTPADVVYGVTHNAKTETEFTIICAVGMAFHRASSGVLCLFILSLEFLAVISQTTSSAPAPEPPESPSSQAQPQVVNMMEALRDAGQFGAVAGLLDNLQMKNITPMTTWFLPNDQAFSGANFPANLTKFIDYHVVRELLPYSRLSSLGVGTRLPTFLGRERIVVSSNSASNFSVDNAMVIVPDLYTDSTIAVHGINEVLDDTPFNEGADVPPPAAEAPGQPAAAKDTPPPSEGPGSAAGGSSSSAPSSSTSRDAPTPSGASASPAGLVLSSVLVLVTVTVAVRVV</sequence>
<protein>
    <recommendedName>
        <fullName evidence="2">FAS1 domain-containing protein</fullName>
    </recommendedName>
</protein>
<dbReference type="AlphaFoldDB" id="A0ABD3H131"/>
<name>A0ABD3H131_9MARC</name>
<dbReference type="Pfam" id="PF02469">
    <property type="entry name" value="Fasciclin"/>
    <property type="match status" value="1"/>
</dbReference>
<feature type="region of interest" description="Disordered" evidence="1">
    <location>
        <begin position="242"/>
        <end position="303"/>
    </location>
</feature>
<evidence type="ECO:0000256" key="1">
    <source>
        <dbReference type="SAM" id="MobiDB-lite"/>
    </source>
</evidence>
<dbReference type="InterPro" id="IPR052806">
    <property type="entry name" value="Fasciclin-like_AGP"/>
</dbReference>
<dbReference type="PANTHER" id="PTHR33985">
    <property type="entry name" value="OS02G0491300 PROTEIN-RELATED"/>
    <property type="match status" value="1"/>
</dbReference>
<reference evidence="3 4" key="1">
    <citation type="submission" date="2024-09" db="EMBL/GenBank/DDBJ databases">
        <title>Chromosome-scale assembly of Riccia sorocarpa.</title>
        <authorList>
            <person name="Paukszto L."/>
        </authorList>
    </citation>
    <scope>NUCLEOTIDE SEQUENCE [LARGE SCALE GENOMIC DNA]</scope>
    <source>
        <strain evidence="3">LP-2024</strain>
        <tissue evidence="3">Aerial parts of the thallus</tissue>
    </source>
</reference>
<evidence type="ECO:0000313" key="3">
    <source>
        <dbReference type="EMBL" id="KAL3684636.1"/>
    </source>
</evidence>
<dbReference type="InterPro" id="IPR000782">
    <property type="entry name" value="FAS1_domain"/>
</dbReference>
<evidence type="ECO:0000313" key="4">
    <source>
        <dbReference type="Proteomes" id="UP001633002"/>
    </source>
</evidence>
<proteinExistence type="predicted"/>
<feature type="domain" description="FAS1" evidence="2">
    <location>
        <begin position="115"/>
        <end position="239"/>
    </location>
</feature>
<dbReference type="SUPFAM" id="SSF82153">
    <property type="entry name" value="FAS1 domain"/>
    <property type="match status" value="1"/>
</dbReference>
<comment type="caution">
    <text evidence="3">The sequence shown here is derived from an EMBL/GenBank/DDBJ whole genome shotgun (WGS) entry which is preliminary data.</text>
</comment>
<dbReference type="SMART" id="SM00554">
    <property type="entry name" value="FAS1"/>
    <property type="match status" value="1"/>
</dbReference>
<organism evidence="3 4">
    <name type="scientific">Riccia sorocarpa</name>
    <dbReference type="NCBI Taxonomy" id="122646"/>
    <lineage>
        <taxon>Eukaryota</taxon>
        <taxon>Viridiplantae</taxon>
        <taxon>Streptophyta</taxon>
        <taxon>Embryophyta</taxon>
        <taxon>Marchantiophyta</taxon>
        <taxon>Marchantiopsida</taxon>
        <taxon>Marchantiidae</taxon>
        <taxon>Marchantiales</taxon>
        <taxon>Ricciaceae</taxon>
        <taxon>Riccia</taxon>
    </lineage>
</organism>
<dbReference type="PROSITE" id="PS50213">
    <property type="entry name" value="FAS1"/>
    <property type="match status" value="1"/>
</dbReference>